<dbReference type="AlphaFoldDB" id="A0A183AJF9"/>
<accession>A0A183AJF9</accession>
<reference evidence="3" key="1">
    <citation type="submission" date="2016-06" db="UniProtKB">
        <authorList>
            <consortium name="WormBaseParasite"/>
        </authorList>
    </citation>
    <scope>IDENTIFICATION</scope>
</reference>
<dbReference type="WBParaSite" id="ECPE_0000710901-mRNA-1">
    <property type="protein sequence ID" value="ECPE_0000710901-mRNA-1"/>
    <property type="gene ID" value="ECPE_0000710901"/>
</dbReference>
<name>A0A183AJF9_9TREM</name>
<evidence type="ECO:0000313" key="3">
    <source>
        <dbReference type="WBParaSite" id="ECPE_0000710901-mRNA-1"/>
    </source>
</evidence>
<feature type="compositionally biased region" description="Polar residues" evidence="1">
    <location>
        <begin position="79"/>
        <end position="89"/>
    </location>
</feature>
<proteinExistence type="predicted"/>
<keyword evidence="2" id="KW-0732">Signal</keyword>
<sequence length="110" mass="12098">LVLSHFALFALVVRSIFQSISSAPSRPDRIVLEHVPVHRVQQWSVTRVSSHPPDWSSLVRTGRTHHYTTPRGDQKTDETSTGQVASATLQAEAGVNSVPGNHGFDQAINY</sequence>
<feature type="chain" id="PRO_5008145843" evidence="2">
    <location>
        <begin position="23"/>
        <end position="110"/>
    </location>
</feature>
<evidence type="ECO:0000256" key="2">
    <source>
        <dbReference type="SAM" id="SignalP"/>
    </source>
</evidence>
<feature type="signal peptide" evidence="2">
    <location>
        <begin position="1"/>
        <end position="22"/>
    </location>
</feature>
<organism evidence="3">
    <name type="scientific">Echinostoma caproni</name>
    <dbReference type="NCBI Taxonomy" id="27848"/>
    <lineage>
        <taxon>Eukaryota</taxon>
        <taxon>Metazoa</taxon>
        <taxon>Spiralia</taxon>
        <taxon>Lophotrochozoa</taxon>
        <taxon>Platyhelminthes</taxon>
        <taxon>Trematoda</taxon>
        <taxon>Digenea</taxon>
        <taxon>Plagiorchiida</taxon>
        <taxon>Echinostomata</taxon>
        <taxon>Echinostomatoidea</taxon>
        <taxon>Echinostomatidae</taxon>
        <taxon>Echinostoma</taxon>
    </lineage>
</organism>
<protein>
    <submittedName>
        <fullName evidence="3">Secreted protein</fullName>
    </submittedName>
</protein>
<evidence type="ECO:0000256" key="1">
    <source>
        <dbReference type="SAM" id="MobiDB-lite"/>
    </source>
</evidence>
<feature type="region of interest" description="Disordered" evidence="1">
    <location>
        <begin position="49"/>
        <end position="110"/>
    </location>
</feature>